<evidence type="ECO:0000313" key="3">
    <source>
        <dbReference type="Proteomes" id="UP001305779"/>
    </source>
</evidence>
<comment type="caution">
    <text evidence="2">The sequence shown here is derived from an EMBL/GenBank/DDBJ whole genome shotgun (WGS) entry which is preliminary data.</text>
</comment>
<dbReference type="EMBL" id="JAXOVC010000005">
    <property type="protein sequence ID" value="KAK4501877.1"/>
    <property type="molecule type" value="Genomic_DNA"/>
</dbReference>
<dbReference type="InterPro" id="IPR010730">
    <property type="entry name" value="HET"/>
</dbReference>
<protein>
    <recommendedName>
        <fullName evidence="1">Heterokaryon incompatibility domain-containing protein</fullName>
    </recommendedName>
</protein>
<feature type="domain" description="Heterokaryon incompatibility" evidence="1">
    <location>
        <begin position="199"/>
        <end position="345"/>
    </location>
</feature>
<evidence type="ECO:0000259" key="1">
    <source>
        <dbReference type="Pfam" id="PF06985"/>
    </source>
</evidence>
<proteinExistence type="predicted"/>
<keyword evidence="3" id="KW-1185">Reference proteome</keyword>
<evidence type="ECO:0000313" key="2">
    <source>
        <dbReference type="EMBL" id="KAK4501877.1"/>
    </source>
</evidence>
<dbReference type="PANTHER" id="PTHR33112">
    <property type="entry name" value="DOMAIN PROTEIN, PUTATIVE-RELATED"/>
    <property type="match status" value="1"/>
</dbReference>
<sequence>MLPGQADEGLCHKCNGLDFFTIFGPEARCGIIAPIAIRDAIANEHICVFCKFLVTIGRKIIDRPFYVTERNGVDMKFLFERRWKAPVRDALGSIVSGGGSLSVRIWPAPSPFDSAARIEFYLCPMWLDEDKGWHSLSTRFVLENEIDLSLCRRWLMDCEGTHATACREVLHFSSDLPPDFRVVDVQDECIVSPPAGCRYVALSYVWGQIETLCLTQEDLEWFECPGVLDKHALANAKTILDAMSIVSKMGERYLWVDRLCIIQDSPTKAAQLRAMDVIYGAALLTLVAADGPDANAGLRGITPGSRSLPQHTEVINDDLALTVSCPAPTDLRLSAWSSRGWTCQEQLLSRKFLIFSGGQVMWQCGSCFLCEDTEGSNKAGPLTRLEQVEIDVDVPKAINPGAVFFQPTHLFRPKIFTQYASIVRGFTKRHLTYQDDVLPAFQGFGSILERSFNCKFIAGLPEAYLDQALLWLPAVMQKRRTTSAQDCPSWSWAGWIGESRYDDTEDDNRERVVPVIKWHVIERSSILKQANGTGIGLQESNFGLPRTLNTFLWIPLFDLLSGRIHSTPSIHHTTDTGPYLHFWTSCAFFRITLRPSPPDQNNASKNPPLRALINSASGPYAGHVVLNGSGPTELVPGRHEFVVVSEAQLTGYDAVRSMYRASERCEMWNVLLVEWDERGGAERVGAGRVSKRAWSAAGPVVKFVELG</sequence>
<organism evidence="2 3">
    <name type="scientific">Zasmidium cellare</name>
    <name type="common">Wine cellar mold</name>
    <name type="synonym">Racodium cellare</name>
    <dbReference type="NCBI Taxonomy" id="395010"/>
    <lineage>
        <taxon>Eukaryota</taxon>
        <taxon>Fungi</taxon>
        <taxon>Dikarya</taxon>
        <taxon>Ascomycota</taxon>
        <taxon>Pezizomycotina</taxon>
        <taxon>Dothideomycetes</taxon>
        <taxon>Dothideomycetidae</taxon>
        <taxon>Mycosphaerellales</taxon>
        <taxon>Mycosphaerellaceae</taxon>
        <taxon>Zasmidium</taxon>
    </lineage>
</organism>
<dbReference type="PANTHER" id="PTHR33112:SF12">
    <property type="entry name" value="HETEROKARYON INCOMPATIBILITY DOMAIN-CONTAINING PROTEIN"/>
    <property type="match status" value="1"/>
</dbReference>
<dbReference type="Proteomes" id="UP001305779">
    <property type="component" value="Unassembled WGS sequence"/>
</dbReference>
<accession>A0ABR0EK57</accession>
<dbReference type="Pfam" id="PF06985">
    <property type="entry name" value="HET"/>
    <property type="match status" value="1"/>
</dbReference>
<reference evidence="2 3" key="1">
    <citation type="journal article" date="2023" name="G3 (Bethesda)">
        <title>A chromosome-level genome assembly of Zasmidium syzygii isolated from banana leaves.</title>
        <authorList>
            <person name="van Westerhoven A.C."/>
            <person name="Mehrabi R."/>
            <person name="Talebi R."/>
            <person name="Steentjes M.B.F."/>
            <person name="Corcolon B."/>
            <person name="Chong P.A."/>
            <person name="Kema G.H.J."/>
            <person name="Seidl M.F."/>
        </authorList>
    </citation>
    <scope>NUCLEOTIDE SEQUENCE [LARGE SCALE GENOMIC DNA]</scope>
    <source>
        <strain evidence="2 3">P124</strain>
    </source>
</reference>
<gene>
    <name evidence="2" type="ORF">PRZ48_007686</name>
</gene>
<name>A0ABR0EK57_ZASCE</name>